<keyword evidence="4" id="KW-1185">Reference proteome</keyword>
<proteinExistence type="predicted"/>
<reference evidence="1 3" key="1">
    <citation type="submission" date="2016-03" db="EMBL/GenBank/DDBJ databases">
        <title>Complete genome of Aminobacter aminovorans KCTC 2477.</title>
        <authorList>
            <person name="Kim K.M."/>
        </authorList>
    </citation>
    <scope>NUCLEOTIDE SEQUENCE [LARGE SCALE GENOMIC DNA]</scope>
    <source>
        <strain evidence="1 3">KCTC 2477</strain>
    </source>
</reference>
<dbReference type="Pfam" id="PF10706">
    <property type="entry name" value="Aminoglyc_resit"/>
    <property type="match status" value="1"/>
</dbReference>
<reference evidence="2 4" key="2">
    <citation type="submission" date="2020-08" db="EMBL/GenBank/DDBJ databases">
        <title>Genomic Encyclopedia of Type Strains, Phase IV (KMG-IV): sequencing the most valuable type-strain genomes for metagenomic binning, comparative biology and taxonomic classification.</title>
        <authorList>
            <person name="Goeker M."/>
        </authorList>
    </citation>
    <scope>NUCLEOTIDE SEQUENCE [LARGE SCALE GENOMIC DNA]</scope>
    <source>
        <strain evidence="2 4">DSM 10368</strain>
    </source>
</reference>
<dbReference type="Gene3D" id="3.30.460.40">
    <property type="match status" value="1"/>
</dbReference>
<evidence type="ECO:0000313" key="4">
    <source>
        <dbReference type="Proteomes" id="UP000577697"/>
    </source>
</evidence>
<dbReference type="RefSeq" id="WP_067962251.1">
    <property type="nucleotide sequence ID" value="NZ_CP015005.1"/>
</dbReference>
<dbReference type="EMBL" id="CP015005">
    <property type="protein sequence ID" value="AMS42655.1"/>
    <property type="molecule type" value="Genomic_DNA"/>
</dbReference>
<dbReference type="InterPro" id="IPR043519">
    <property type="entry name" value="NT_sf"/>
</dbReference>
<dbReference type="Proteomes" id="UP000577697">
    <property type="component" value="Unassembled WGS sequence"/>
</dbReference>
<evidence type="ECO:0000313" key="3">
    <source>
        <dbReference type="Proteomes" id="UP000075755"/>
    </source>
</evidence>
<evidence type="ECO:0000313" key="2">
    <source>
        <dbReference type="EMBL" id="MBB3709439.1"/>
    </source>
</evidence>
<dbReference type="InterPro" id="IPR019646">
    <property type="entry name" value="Aminoglyc_AdlTrfase"/>
</dbReference>
<gene>
    <name evidence="1" type="ORF">AA2016_3735</name>
    <name evidence="2" type="ORF">FHS67_005790</name>
</gene>
<protein>
    <recommendedName>
        <fullName evidence="5">Amino acid transporter</fullName>
    </recommendedName>
</protein>
<name>A0AAC8YQD6_AMIAI</name>
<dbReference type="EMBL" id="JACICB010000029">
    <property type="protein sequence ID" value="MBB3709439.1"/>
    <property type="molecule type" value="Genomic_DNA"/>
</dbReference>
<sequence>MKQPDAPDHDAWCAWHPTELARRLTGVSVPWCVAGGWALDLWHGHQTREHEDLEFTVLRSDVPVFRRALADMEFHTAGDGIVKHLPAQSAPPAEISQVWCLDVVQHCWRVDMMIEEGSPDLWVYKRNPAISVPRADIVATTPAGIAYLKPAAILLFKAKHGRPKDEVDFANALPKLQQSERSWLKDCLDLCHQGHRWAEGL</sequence>
<dbReference type="Proteomes" id="UP000075755">
    <property type="component" value="Chromosome"/>
</dbReference>
<organism evidence="1 3">
    <name type="scientific">Aminobacter aminovorans</name>
    <name type="common">Chelatobacter heintzii</name>
    <dbReference type="NCBI Taxonomy" id="83263"/>
    <lineage>
        <taxon>Bacteria</taxon>
        <taxon>Pseudomonadati</taxon>
        <taxon>Pseudomonadota</taxon>
        <taxon>Alphaproteobacteria</taxon>
        <taxon>Hyphomicrobiales</taxon>
        <taxon>Phyllobacteriaceae</taxon>
        <taxon>Aminobacter</taxon>
    </lineage>
</organism>
<dbReference type="KEGG" id="aak:AA2016_3735"/>
<dbReference type="SUPFAM" id="SSF81301">
    <property type="entry name" value="Nucleotidyltransferase"/>
    <property type="match status" value="1"/>
</dbReference>
<evidence type="ECO:0000313" key="1">
    <source>
        <dbReference type="EMBL" id="AMS42655.1"/>
    </source>
</evidence>
<dbReference type="AlphaFoldDB" id="A0AAC8YQD6"/>
<evidence type="ECO:0008006" key="5">
    <source>
        <dbReference type="Google" id="ProtNLM"/>
    </source>
</evidence>
<accession>A0AAC8YQD6</accession>